<feature type="region of interest" description="Disordered" evidence="2">
    <location>
        <begin position="159"/>
        <end position="197"/>
    </location>
</feature>
<feature type="transmembrane region" description="Helical" evidence="3">
    <location>
        <begin position="299"/>
        <end position="324"/>
    </location>
</feature>
<dbReference type="AlphaFoldDB" id="A0AAN9W1X9"/>
<dbReference type="InterPro" id="IPR051951">
    <property type="entry name" value="UNC-93_regulatory"/>
</dbReference>
<dbReference type="EMBL" id="JAZDUA010000022">
    <property type="protein sequence ID" value="KAK7872630.1"/>
    <property type="molecule type" value="Genomic_DNA"/>
</dbReference>
<comment type="caution">
    <text evidence="4">The sequence shown here is derived from an EMBL/GenBank/DDBJ whole genome shotgun (WGS) entry which is preliminary data.</text>
</comment>
<feature type="region of interest" description="Disordered" evidence="2">
    <location>
        <begin position="38"/>
        <end position="81"/>
    </location>
</feature>
<feature type="region of interest" description="Disordered" evidence="2">
    <location>
        <begin position="1"/>
        <end position="24"/>
    </location>
</feature>
<comment type="similarity">
    <text evidence="1">Belongs to the unc-93 family.</text>
</comment>
<proteinExistence type="inferred from homology"/>
<feature type="compositionally biased region" description="Low complexity" evidence="2">
    <location>
        <begin position="71"/>
        <end position="81"/>
    </location>
</feature>
<feature type="transmembrane region" description="Helical" evidence="3">
    <location>
        <begin position="363"/>
        <end position="382"/>
    </location>
</feature>
<feature type="compositionally biased region" description="Basic and acidic residues" evidence="2">
    <location>
        <begin position="179"/>
        <end position="190"/>
    </location>
</feature>
<evidence type="ECO:0000313" key="5">
    <source>
        <dbReference type="Proteomes" id="UP001378592"/>
    </source>
</evidence>
<evidence type="ECO:0000256" key="3">
    <source>
        <dbReference type="SAM" id="Phobius"/>
    </source>
</evidence>
<protein>
    <submittedName>
        <fullName evidence="4">Uncharacterized protein</fullName>
    </submittedName>
</protein>
<feature type="region of interest" description="Disordered" evidence="2">
    <location>
        <begin position="736"/>
        <end position="772"/>
    </location>
</feature>
<feature type="transmembrane region" description="Helical" evidence="3">
    <location>
        <begin position="652"/>
        <end position="671"/>
    </location>
</feature>
<keyword evidence="3" id="KW-1133">Transmembrane helix</keyword>
<organism evidence="4 5">
    <name type="scientific">Gryllus longicercus</name>
    <dbReference type="NCBI Taxonomy" id="2509291"/>
    <lineage>
        <taxon>Eukaryota</taxon>
        <taxon>Metazoa</taxon>
        <taxon>Ecdysozoa</taxon>
        <taxon>Arthropoda</taxon>
        <taxon>Hexapoda</taxon>
        <taxon>Insecta</taxon>
        <taxon>Pterygota</taxon>
        <taxon>Neoptera</taxon>
        <taxon>Polyneoptera</taxon>
        <taxon>Orthoptera</taxon>
        <taxon>Ensifera</taxon>
        <taxon>Gryllidea</taxon>
        <taxon>Grylloidea</taxon>
        <taxon>Gryllidae</taxon>
        <taxon>Gryllinae</taxon>
        <taxon>Gryllus</taxon>
    </lineage>
</organism>
<keyword evidence="3" id="KW-0812">Transmembrane</keyword>
<name>A0AAN9W1X9_9ORTH</name>
<evidence type="ECO:0000313" key="4">
    <source>
        <dbReference type="EMBL" id="KAK7872630.1"/>
    </source>
</evidence>
<dbReference type="InterPro" id="IPR036259">
    <property type="entry name" value="MFS_trans_sf"/>
</dbReference>
<keyword evidence="5" id="KW-1185">Reference proteome</keyword>
<accession>A0AAN9W1X9</accession>
<evidence type="ECO:0000256" key="2">
    <source>
        <dbReference type="SAM" id="MobiDB-lite"/>
    </source>
</evidence>
<gene>
    <name evidence="4" type="ORF">R5R35_001966</name>
</gene>
<dbReference type="SUPFAM" id="SSF103473">
    <property type="entry name" value="MFS general substrate transporter"/>
    <property type="match status" value="1"/>
</dbReference>
<feature type="compositionally biased region" description="Basic residues" evidence="2">
    <location>
        <begin position="277"/>
        <end position="290"/>
    </location>
</feature>
<feature type="transmembrane region" description="Helical" evidence="3">
    <location>
        <begin position="498"/>
        <end position="518"/>
    </location>
</feature>
<feature type="compositionally biased region" description="Polar residues" evidence="2">
    <location>
        <begin position="159"/>
        <end position="177"/>
    </location>
</feature>
<dbReference type="Proteomes" id="UP001378592">
    <property type="component" value="Unassembled WGS sequence"/>
</dbReference>
<sequence length="772" mass="80795">MKKWMTTPPPLPQDISVPRRNSKDSLTTVLEENLVQQTVKEEQKEENIYDQVDHYRRPPTPTDSHNDYAISSPSVPSVPSEYSYEDPYYETGMFSGPVTDLDEDSDPDEIKVYNPATKTISIRKGEGNVNVNINVNLTHLEQDIQRMIDEMTSLEFNGSVSSVSTRPDSGISSSQDGKSVIERETGETKTVKSAPGATYGSKNRRLFWNGNNKWSVERDKTEKDIQNVTCLVNENFDENRVFKSSVNGVPLGMTPTGQLGPPKQAWRNGSMNGSGSKVRRRPKRVSAARKGRHDGGKTFCSMVGLAIAILLVSTTYFCVANIQSTLHKELGLGMMFLMTEKTSKLVCVLFIPTIITRWPGRRWGAALGALLCCAWPAAQLLLPEGRVDVGAAEAAVASAVQGLGAALLWGAALPLAAEMTEARGDAAVTFALGALLAVWQLGQTAAGVLNTAVMVRGESWLPEALEAGAGVETACRAGNACPPAAPADAAELLRELHVVWPPLVAAPVVAALLLALAVRPPAKAGCALDASGPGGRHGLLSPLRQLGGCRQLLLVPSAALSGMLDAFVTADYTMELSGCAWGGARAGAGPAVAGLAHAAAVLLLAPLAGRRGGGGRASVGALCALLLAVAGATLACSWAADRAAPRRMLLPAALAGAGASLDVVAAAAAALAFPERRAMAFSFLLAARAGGALVQLSLSDALCLDGKLLVLGGALLVAFACTAALERLWGAGAPPPAQGLSTAGELDSRAGDSDEAGDDGMVEVPLDRPRHW</sequence>
<feature type="transmembrane region" description="Helical" evidence="3">
    <location>
        <begin position="619"/>
        <end position="640"/>
    </location>
</feature>
<dbReference type="PANTHER" id="PTHR19444:SF13">
    <property type="entry name" value="PROTEIN UNC-93 HOMOLOG A"/>
    <property type="match status" value="1"/>
</dbReference>
<evidence type="ECO:0000256" key="1">
    <source>
        <dbReference type="ARBA" id="ARBA00009172"/>
    </source>
</evidence>
<feature type="region of interest" description="Disordered" evidence="2">
    <location>
        <begin position="252"/>
        <end position="290"/>
    </location>
</feature>
<feature type="transmembrane region" description="Helical" evidence="3">
    <location>
        <begin position="394"/>
        <end position="415"/>
    </location>
</feature>
<reference evidence="4 5" key="1">
    <citation type="submission" date="2024-03" db="EMBL/GenBank/DDBJ databases">
        <title>The genome assembly and annotation of the cricket Gryllus longicercus Weissman &amp; Gray.</title>
        <authorList>
            <person name="Szrajer S."/>
            <person name="Gray D."/>
            <person name="Ylla G."/>
        </authorList>
    </citation>
    <scope>NUCLEOTIDE SEQUENCE [LARGE SCALE GENOMIC DNA]</scope>
    <source>
        <strain evidence="4">DAG 2021-001</strain>
        <tissue evidence="4">Whole body minus gut</tissue>
    </source>
</reference>
<feature type="transmembrane region" description="Helical" evidence="3">
    <location>
        <begin position="427"/>
        <end position="449"/>
    </location>
</feature>
<feature type="compositionally biased region" description="Basic and acidic residues" evidence="2">
    <location>
        <begin position="39"/>
        <end position="56"/>
    </location>
</feature>
<feature type="transmembrane region" description="Helical" evidence="3">
    <location>
        <begin position="586"/>
        <end position="607"/>
    </location>
</feature>
<dbReference type="PANTHER" id="PTHR19444">
    <property type="entry name" value="UNC-93 RELATED"/>
    <property type="match status" value="1"/>
</dbReference>
<keyword evidence="3" id="KW-0472">Membrane</keyword>